<evidence type="ECO:0000313" key="2">
    <source>
        <dbReference type="EMBL" id="GAI39382.1"/>
    </source>
</evidence>
<reference evidence="2" key="1">
    <citation type="journal article" date="2014" name="Front. Microbiol.">
        <title>High frequency of phylogenetically diverse reductive dehalogenase-homologous genes in deep subseafloor sedimentary metagenomes.</title>
        <authorList>
            <person name="Kawai M."/>
            <person name="Futagami T."/>
            <person name="Toyoda A."/>
            <person name="Takaki Y."/>
            <person name="Nishi S."/>
            <person name="Hori S."/>
            <person name="Arai W."/>
            <person name="Tsubouchi T."/>
            <person name="Morono Y."/>
            <person name="Uchiyama I."/>
            <person name="Ito T."/>
            <person name="Fujiyama A."/>
            <person name="Inagaki F."/>
            <person name="Takami H."/>
        </authorList>
    </citation>
    <scope>NUCLEOTIDE SEQUENCE</scope>
    <source>
        <strain evidence="2">Expedition CK06-06</strain>
    </source>
</reference>
<feature type="region of interest" description="Disordered" evidence="1">
    <location>
        <begin position="49"/>
        <end position="76"/>
    </location>
</feature>
<evidence type="ECO:0000256" key="1">
    <source>
        <dbReference type="SAM" id="MobiDB-lite"/>
    </source>
</evidence>
<protein>
    <submittedName>
        <fullName evidence="2">Uncharacterized protein</fullName>
    </submittedName>
</protein>
<dbReference type="EMBL" id="BARV01028949">
    <property type="protein sequence ID" value="GAI39382.1"/>
    <property type="molecule type" value="Genomic_DNA"/>
</dbReference>
<sequence>ASARAAHRRAVHAQLTPMGERVLEIYRAVERDAEPAVAKRLPQLLSLIRPDASNESQSMPKEDTVGAPNEGATEDA</sequence>
<dbReference type="Gene3D" id="1.10.10.10">
    <property type="entry name" value="Winged helix-like DNA-binding domain superfamily/Winged helix DNA-binding domain"/>
    <property type="match status" value="1"/>
</dbReference>
<dbReference type="InterPro" id="IPR036388">
    <property type="entry name" value="WH-like_DNA-bd_sf"/>
</dbReference>
<organism evidence="2">
    <name type="scientific">marine sediment metagenome</name>
    <dbReference type="NCBI Taxonomy" id="412755"/>
    <lineage>
        <taxon>unclassified sequences</taxon>
        <taxon>metagenomes</taxon>
        <taxon>ecological metagenomes</taxon>
    </lineage>
</organism>
<dbReference type="AlphaFoldDB" id="X1N5S9"/>
<proteinExistence type="predicted"/>
<comment type="caution">
    <text evidence="2">The sequence shown here is derived from an EMBL/GenBank/DDBJ whole genome shotgun (WGS) entry which is preliminary data.</text>
</comment>
<accession>X1N5S9</accession>
<feature type="non-terminal residue" evidence="2">
    <location>
        <position position="1"/>
    </location>
</feature>
<name>X1N5S9_9ZZZZ</name>
<gene>
    <name evidence="2" type="ORF">S06H3_46240</name>
</gene>